<name>A0A316R188_9BACT</name>
<dbReference type="InterPro" id="IPR010181">
    <property type="entry name" value="CGCAxxGCC_motif"/>
</dbReference>
<evidence type="ECO:0008006" key="3">
    <source>
        <dbReference type="Google" id="ProtNLM"/>
    </source>
</evidence>
<evidence type="ECO:0000313" key="2">
    <source>
        <dbReference type="Proteomes" id="UP000262954"/>
    </source>
</evidence>
<gene>
    <name evidence="1" type="ORF">DDY73_09970</name>
</gene>
<proteinExistence type="predicted"/>
<accession>A0A316R188</accession>
<evidence type="ECO:0000313" key="1">
    <source>
        <dbReference type="EMBL" id="HBJ09317.1"/>
    </source>
</evidence>
<dbReference type="AlphaFoldDB" id="A0A316R188"/>
<comment type="caution">
    <text evidence="1">The sequence shown here is derived from an EMBL/GenBank/DDBJ whole genome shotgun (WGS) entry which is preliminary data.</text>
</comment>
<reference evidence="1 2" key="1">
    <citation type="journal article" date="2018" name="Nat. Biotechnol.">
        <title>A standardized bacterial taxonomy based on genome phylogeny substantially revises the tree of life.</title>
        <authorList>
            <person name="Parks D.H."/>
            <person name="Chuvochina M."/>
            <person name="Waite D.W."/>
            <person name="Rinke C."/>
            <person name="Skarshewski A."/>
            <person name="Chaumeil P.A."/>
            <person name="Hugenholtz P."/>
        </authorList>
    </citation>
    <scope>NUCLEOTIDE SEQUENCE [LARGE SCALE GENOMIC DNA]</scope>
    <source>
        <strain evidence="1">UBA11482</strain>
    </source>
</reference>
<organism evidence="1 2">
    <name type="scientific">Coprobacter fastidiosus</name>
    <dbReference type="NCBI Taxonomy" id="1099853"/>
    <lineage>
        <taxon>Bacteria</taxon>
        <taxon>Pseudomonadati</taxon>
        <taxon>Bacteroidota</taxon>
        <taxon>Bacteroidia</taxon>
        <taxon>Bacteroidales</taxon>
        <taxon>Barnesiellaceae</taxon>
        <taxon>Coprobacter</taxon>
    </lineage>
</organism>
<dbReference type="EMBL" id="DNWC01000132">
    <property type="protein sequence ID" value="HBJ09317.1"/>
    <property type="molecule type" value="Genomic_DNA"/>
</dbReference>
<dbReference type="Pfam" id="PF09719">
    <property type="entry name" value="C_GCAxxG_C_C"/>
    <property type="match status" value="1"/>
</dbReference>
<sequence>MGEMDINIEERVQKAVDLFKSGYNCSQSVFLAYNDLFAIEDTLAATLLAPLGGGMGRLREVCGAVSASFMIIGLKYPANDPNDKPAKTRNYTAVQELAAEFRKKNGSIVCRELLGLVQKQDDPEPSDRTEAYYKRRPCADYVAVAARIVGEKLKSE</sequence>
<dbReference type="Proteomes" id="UP000262954">
    <property type="component" value="Unassembled WGS sequence"/>
</dbReference>
<dbReference type="NCBIfam" id="TIGR01909">
    <property type="entry name" value="C_GCAxxG_C_C"/>
    <property type="match status" value="1"/>
</dbReference>
<protein>
    <recommendedName>
        <fullName evidence="3">C_GCAxxG_C_C family protein</fullName>
    </recommendedName>
</protein>